<reference evidence="5" key="1">
    <citation type="journal article" date="2010" name="Mol. Biosyst.">
        <title>Complete genome sequence and comparative analysis of Shewanella violacea, a psychrophilic and piezophilic bacterium from deep sea floor sediments.</title>
        <authorList>
            <person name="Aono E."/>
            <person name="Baba T."/>
            <person name="Ara T."/>
            <person name="Nishi T."/>
            <person name="Nakamichi T."/>
            <person name="Inamoto E."/>
            <person name="Toyonaga H."/>
            <person name="Hasegawa M."/>
            <person name="Takai Y."/>
            <person name="Okumura Y."/>
            <person name="Baba M."/>
            <person name="Tomita M."/>
            <person name="Kato C."/>
            <person name="Oshima T."/>
            <person name="Nakasone K."/>
            <person name="Mori H."/>
        </authorList>
    </citation>
    <scope>NUCLEOTIDE SEQUENCE [LARGE SCALE GENOMIC DNA]</scope>
    <source>
        <strain evidence="5">JCM 10179 / CIP 106290 / LMG 19151 / DSS12</strain>
    </source>
</reference>
<dbReference type="Pfam" id="PF01478">
    <property type="entry name" value="Peptidase_A24"/>
    <property type="match status" value="1"/>
</dbReference>
<accession>D4ZJX2</accession>
<comment type="similarity">
    <text evidence="1">Belongs to the peptidase A24 family.</text>
</comment>
<dbReference type="EMBL" id="AP011177">
    <property type="protein sequence ID" value="BAJ01971.1"/>
    <property type="molecule type" value="Genomic_DNA"/>
</dbReference>
<dbReference type="InterPro" id="IPR000045">
    <property type="entry name" value="Prepilin_IV_endopep_pep"/>
</dbReference>
<feature type="transmembrane region" description="Helical" evidence="2">
    <location>
        <begin position="37"/>
        <end position="54"/>
    </location>
</feature>
<gene>
    <name evidence="4" type="ordered locus">SVI_2000</name>
</gene>
<dbReference type="PANTHER" id="PTHR30487">
    <property type="entry name" value="TYPE 4 PREPILIN-LIKE PROTEINS LEADER PEPTIDE-PROCESSING ENZYME"/>
    <property type="match status" value="1"/>
</dbReference>
<dbReference type="AlphaFoldDB" id="D4ZJX2"/>
<keyword evidence="2" id="KW-0472">Membrane</keyword>
<protein>
    <submittedName>
        <fullName evidence="4">Type IV leader peptidase family</fullName>
    </submittedName>
</protein>
<proteinExistence type="inferred from homology"/>
<evidence type="ECO:0000256" key="1">
    <source>
        <dbReference type="ARBA" id="ARBA00005801"/>
    </source>
</evidence>
<evidence type="ECO:0000313" key="5">
    <source>
        <dbReference type="Proteomes" id="UP000002350"/>
    </source>
</evidence>
<feature type="transmembrane region" description="Helical" evidence="2">
    <location>
        <begin position="60"/>
        <end position="81"/>
    </location>
</feature>
<dbReference type="Gene3D" id="1.20.120.1220">
    <property type="match status" value="1"/>
</dbReference>
<organism evidence="4 5">
    <name type="scientific">Shewanella violacea (strain JCM 10179 / CIP 106290 / LMG 19151 / DSS12)</name>
    <dbReference type="NCBI Taxonomy" id="637905"/>
    <lineage>
        <taxon>Bacteria</taxon>
        <taxon>Pseudomonadati</taxon>
        <taxon>Pseudomonadota</taxon>
        <taxon>Gammaproteobacteria</taxon>
        <taxon>Alteromonadales</taxon>
        <taxon>Shewanellaceae</taxon>
        <taxon>Shewanella</taxon>
    </lineage>
</organism>
<keyword evidence="5" id="KW-1185">Reference proteome</keyword>
<dbReference type="Proteomes" id="UP000002350">
    <property type="component" value="Chromosome"/>
</dbReference>
<feature type="domain" description="Prepilin type IV endopeptidase peptidase" evidence="3">
    <location>
        <begin position="17"/>
        <end position="116"/>
    </location>
</feature>
<dbReference type="GO" id="GO:0006465">
    <property type="term" value="P:signal peptide processing"/>
    <property type="evidence" value="ECO:0007669"/>
    <property type="project" value="TreeGrafter"/>
</dbReference>
<name>D4ZJX2_SHEVD</name>
<evidence type="ECO:0000256" key="2">
    <source>
        <dbReference type="SAM" id="Phobius"/>
    </source>
</evidence>
<dbReference type="GO" id="GO:0005886">
    <property type="term" value="C:plasma membrane"/>
    <property type="evidence" value="ECO:0007669"/>
    <property type="project" value="TreeGrafter"/>
</dbReference>
<dbReference type="STRING" id="637905.SVI_2000"/>
<dbReference type="HOGENOM" id="CLU_057101_4_0_6"/>
<dbReference type="PANTHER" id="PTHR30487:SF0">
    <property type="entry name" value="PREPILIN LEADER PEPTIDASE_N-METHYLTRANSFERASE-RELATED"/>
    <property type="match status" value="1"/>
</dbReference>
<evidence type="ECO:0000259" key="3">
    <source>
        <dbReference type="Pfam" id="PF01478"/>
    </source>
</evidence>
<feature type="transmembrane region" description="Helical" evidence="2">
    <location>
        <begin position="101"/>
        <end position="123"/>
    </location>
</feature>
<dbReference type="GO" id="GO:0004190">
    <property type="term" value="F:aspartic-type endopeptidase activity"/>
    <property type="evidence" value="ECO:0007669"/>
    <property type="project" value="InterPro"/>
</dbReference>
<dbReference type="eggNOG" id="COG1989">
    <property type="taxonomic scope" value="Bacteria"/>
</dbReference>
<keyword evidence="2" id="KW-0812">Transmembrane</keyword>
<feature type="transmembrane region" description="Helical" evidence="2">
    <location>
        <begin position="12"/>
        <end position="30"/>
    </location>
</feature>
<sequence length="195" mass="21370">MVSLMTVSQLSLQLMLAGAFFIAAIVMDLYKEKIPNKLCLLAIFSGFAINAYYAQLEGVLMAFFGFALAFIILFPTFLFRILGAGDIKLMMGIGALMGPDLLVASLAYGIVAGAGTSLLLIIWKTGFSGLAKTLKRYWDCFYLRSYFKPEPGEAAGLRVPYAPALALGWLWACSLDSDISELYFNWHIYLGLGVT</sequence>
<dbReference type="MEROPS" id="A24.019"/>
<evidence type="ECO:0000313" key="4">
    <source>
        <dbReference type="EMBL" id="BAJ01971.1"/>
    </source>
</evidence>
<dbReference type="InterPro" id="IPR050882">
    <property type="entry name" value="Prepilin_peptidase/N-MTase"/>
</dbReference>
<keyword evidence="2" id="KW-1133">Transmembrane helix</keyword>
<dbReference type="KEGG" id="svo:SVI_2000"/>